<evidence type="ECO:0000313" key="1">
    <source>
        <dbReference type="EMBL" id="MFC4856095.1"/>
    </source>
</evidence>
<gene>
    <name evidence="1" type="ORF">ACFPCV_21540</name>
</gene>
<dbReference type="Pfam" id="PF13350">
    <property type="entry name" value="Y_phosphatase3"/>
    <property type="match status" value="1"/>
</dbReference>
<dbReference type="Gene3D" id="3.90.190.10">
    <property type="entry name" value="Protein tyrosine phosphatase superfamily"/>
    <property type="match status" value="1"/>
</dbReference>
<dbReference type="InterPro" id="IPR029021">
    <property type="entry name" value="Prot-tyrosine_phosphatase-like"/>
</dbReference>
<sequence length="225" mass="23378">MPRPLLAASVANLRDLGGLPAGQGRVVRPGRLLRSSALVRTSDSALDELTGLLGPATYVDLRTDREVDRDGGVPRLVARGWRWHRLPLRDDDVPRTAALPRYAGAAAGVAAALGDGPVVVACSLGKDRTGMVVALLLYWLGVPTGLVADDFAASNAHLATGRHLLPDRWRHTTSAEINPVTAADCAAALALAPPRPAAVAAVTPALLAPSPRPVESGARVSPGWS</sequence>
<name>A0ABV9S394_9PSEU</name>
<accession>A0ABV9S394</accession>
<dbReference type="SUPFAM" id="SSF52799">
    <property type="entry name" value="(Phosphotyrosine protein) phosphatases II"/>
    <property type="match status" value="1"/>
</dbReference>
<reference evidence="2" key="1">
    <citation type="journal article" date="2019" name="Int. J. Syst. Evol. Microbiol.">
        <title>The Global Catalogue of Microorganisms (GCM) 10K type strain sequencing project: providing services to taxonomists for standard genome sequencing and annotation.</title>
        <authorList>
            <consortium name="The Broad Institute Genomics Platform"/>
            <consortium name="The Broad Institute Genome Sequencing Center for Infectious Disease"/>
            <person name="Wu L."/>
            <person name="Ma J."/>
        </authorList>
    </citation>
    <scope>NUCLEOTIDE SEQUENCE [LARGE SCALE GENOMIC DNA]</scope>
    <source>
        <strain evidence="2">ZS-22-S1</strain>
    </source>
</reference>
<dbReference type="RefSeq" id="WP_378058095.1">
    <property type="nucleotide sequence ID" value="NZ_JBHSIS010000009.1"/>
</dbReference>
<evidence type="ECO:0000313" key="2">
    <source>
        <dbReference type="Proteomes" id="UP001595859"/>
    </source>
</evidence>
<protein>
    <submittedName>
        <fullName evidence="1">Tyrosine-protein phosphatase</fullName>
        <ecNumber evidence="1">3.1.3.48</ecNumber>
    </submittedName>
</protein>
<keyword evidence="1" id="KW-0378">Hydrolase</keyword>
<organism evidence="1 2">
    <name type="scientific">Actinophytocola glycyrrhizae</name>
    <dbReference type="NCBI Taxonomy" id="2044873"/>
    <lineage>
        <taxon>Bacteria</taxon>
        <taxon>Bacillati</taxon>
        <taxon>Actinomycetota</taxon>
        <taxon>Actinomycetes</taxon>
        <taxon>Pseudonocardiales</taxon>
        <taxon>Pseudonocardiaceae</taxon>
    </lineage>
</organism>
<dbReference type="EC" id="3.1.3.48" evidence="1"/>
<keyword evidence="2" id="KW-1185">Reference proteome</keyword>
<dbReference type="InterPro" id="IPR026893">
    <property type="entry name" value="Tyr/Ser_Pase_IphP-type"/>
</dbReference>
<dbReference type="EMBL" id="JBHSIS010000009">
    <property type="protein sequence ID" value="MFC4856095.1"/>
    <property type="molecule type" value="Genomic_DNA"/>
</dbReference>
<dbReference type="GO" id="GO:0004725">
    <property type="term" value="F:protein tyrosine phosphatase activity"/>
    <property type="evidence" value="ECO:0007669"/>
    <property type="project" value="UniProtKB-EC"/>
</dbReference>
<proteinExistence type="predicted"/>
<dbReference type="Proteomes" id="UP001595859">
    <property type="component" value="Unassembled WGS sequence"/>
</dbReference>
<comment type="caution">
    <text evidence="1">The sequence shown here is derived from an EMBL/GenBank/DDBJ whole genome shotgun (WGS) entry which is preliminary data.</text>
</comment>